<comment type="caution">
    <text evidence="2">The sequence shown here is derived from an EMBL/GenBank/DDBJ whole genome shotgun (WGS) entry which is preliminary data.</text>
</comment>
<dbReference type="RefSeq" id="XP_056076334.1">
    <property type="nucleotide sequence ID" value="XM_056209512.1"/>
</dbReference>
<proteinExistence type="predicted"/>
<evidence type="ECO:0000313" key="2">
    <source>
        <dbReference type="EMBL" id="KAJ4360132.1"/>
    </source>
</evidence>
<dbReference type="AlphaFoldDB" id="A0A9W8XX97"/>
<feature type="region of interest" description="Disordered" evidence="1">
    <location>
        <begin position="363"/>
        <end position="387"/>
    </location>
</feature>
<reference evidence="2" key="1">
    <citation type="submission" date="2022-10" db="EMBL/GenBank/DDBJ databases">
        <title>Tapping the CABI collections for fungal endophytes: first genome assemblies for Collariella, Neodidymelliopsis, Ascochyta clinopodiicola, Didymella pomorum, Didymosphaeria variabile, Neocosmospora piperis and Neocucurbitaria cava.</title>
        <authorList>
            <person name="Hill R."/>
        </authorList>
    </citation>
    <scope>NUCLEOTIDE SEQUENCE</scope>
    <source>
        <strain evidence="2">IMI 356815</strain>
    </source>
</reference>
<dbReference type="Proteomes" id="UP001140513">
    <property type="component" value="Unassembled WGS sequence"/>
</dbReference>
<feature type="region of interest" description="Disordered" evidence="1">
    <location>
        <begin position="273"/>
        <end position="313"/>
    </location>
</feature>
<feature type="region of interest" description="Disordered" evidence="1">
    <location>
        <begin position="201"/>
        <end position="220"/>
    </location>
</feature>
<feature type="compositionally biased region" description="Low complexity" evidence="1">
    <location>
        <begin position="149"/>
        <end position="159"/>
    </location>
</feature>
<protein>
    <submittedName>
        <fullName evidence="2">Uncharacterized protein</fullName>
    </submittedName>
</protein>
<evidence type="ECO:0000313" key="3">
    <source>
        <dbReference type="Proteomes" id="UP001140513"/>
    </source>
</evidence>
<sequence length="538" mass="57901">MGDADVFTRNPKDKFLTPVPPVPQKTLPPPRLGDLCSEPYRVPTVSLTTPRSATYPYTTPAYSPGPARHARSASTTPALSPTALFTDFRGLKEKFAQKRSASHARAGSRNIRGLEIGAPTLISTTADGVNLVPLLSLQGTPIPPPSPTPKTSKSLSSPSVAPHTAASLPASVMEKLREFSPLGSHPIDPANDLVSSSLSASEFAHDTRPRSRSDVAPTTSGSLCAPISIVRANSTDTRRTNLFCNEPWISSPRLPRQHEIDPDAAAEDPLVLQRPPVALEPPSVDARPTSSHGGDRSSRLRNSAMSTNKELPPLPRYLVPAPLYACNSADSSPKMEDAPEEHEYQEIQVDDARFQMLSGPKEGHFSTWGAESGTFSSPTSDEDDVYSPTFSSLTSDCSETGSPRRFSRFSISDYIHSPDRGSAFVGGNFEKNEQDGPTANGDVSAMLPKLEKLHLSSFGPSLFDLDIQHAESAPRRQAACFGLGFQGYKLPEDEAASKVNVTKTSLHSHLAIHHDRGTSTSRNEKIVNDFGFICGTVN</sequence>
<gene>
    <name evidence="2" type="ORF">N0V89_000692</name>
</gene>
<name>A0A9W8XX97_9PLEO</name>
<feature type="region of interest" description="Disordered" evidence="1">
    <location>
        <begin position="140"/>
        <end position="165"/>
    </location>
</feature>
<organism evidence="2 3">
    <name type="scientific">Didymosphaeria variabile</name>
    <dbReference type="NCBI Taxonomy" id="1932322"/>
    <lineage>
        <taxon>Eukaryota</taxon>
        <taxon>Fungi</taxon>
        <taxon>Dikarya</taxon>
        <taxon>Ascomycota</taxon>
        <taxon>Pezizomycotina</taxon>
        <taxon>Dothideomycetes</taxon>
        <taxon>Pleosporomycetidae</taxon>
        <taxon>Pleosporales</taxon>
        <taxon>Massarineae</taxon>
        <taxon>Didymosphaeriaceae</taxon>
        <taxon>Didymosphaeria</taxon>
    </lineage>
</organism>
<keyword evidence="3" id="KW-1185">Reference proteome</keyword>
<evidence type="ECO:0000256" key="1">
    <source>
        <dbReference type="SAM" id="MobiDB-lite"/>
    </source>
</evidence>
<dbReference type="OrthoDB" id="5422351at2759"/>
<feature type="compositionally biased region" description="Polar residues" evidence="1">
    <location>
        <begin position="300"/>
        <end position="309"/>
    </location>
</feature>
<dbReference type="EMBL" id="JAPEUX010000001">
    <property type="protein sequence ID" value="KAJ4360132.1"/>
    <property type="molecule type" value="Genomic_DNA"/>
</dbReference>
<feature type="compositionally biased region" description="Pro residues" evidence="1">
    <location>
        <begin position="18"/>
        <end position="31"/>
    </location>
</feature>
<feature type="region of interest" description="Disordered" evidence="1">
    <location>
        <begin position="1"/>
        <end position="38"/>
    </location>
</feature>
<accession>A0A9W8XX97</accession>
<feature type="compositionally biased region" description="Basic and acidic residues" evidence="1">
    <location>
        <begin position="203"/>
        <end position="213"/>
    </location>
</feature>
<dbReference type="GeneID" id="80904222"/>